<gene>
    <name evidence="1" type="ORF">SAMN06265222_12437</name>
</gene>
<dbReference type="Proteomes" id="UP001158067">
    <property type="component" value="Unassembled WGS sequence"/>
</dbReference>
<comment type="caution">
    <text evidence="1">The sequence shown here is derived from an EMBL/GenBank/DDBJ whole genome shotgun (WGS) entry which is preliminary data.</text>
</comment>
<dbReference type="RefSeq" id="WP_283435449.1">
    <property type="nucleotide sequence ID" value="NZ_FXUG01000024.1"/>
</dbReference>
<dbReference type="EMBL" id="FXUG01000024">
    <property type="protein sequence ID" value="SMP78037.1"/>
    <property type="molecule type" value="Genomic_DNA"/>
</dbReference>
<keyword evidence="2" id="KW-1185">Reference proteome</keyword>
<organism evidence="1 2">
    <name type="scientific">Neorhodopirellula lusitana</name>
    <dbReference type="NCBI Taxonomy" id="445327"/>
    <lineage>
        <taxon>Bacteria</taxon>
        <taxon>Pseudomonadati</taxon>
        <taxon>Planctomycetota</taxon>
        <taxon>Planctomycetia</taxon>
        <taxon>Pirellulales</taxon>
        <taxon>Pirellulaceae</taxon>
        <taxon>Neorhodopirellula</taxon>
    </lineage>
</organism>
<proteinExistence type="predicted"/>
<protein>
    <submittedName>
        <fullName evidence="1">Uncharacterized protein</fullName>
    </submittedName>
</protein>
<sequence length="210" mass="22240">MSVKDVDELPGDRLVSGSVDSGSACCGPACCVWSADASRWCAVGCASLIVALVGWRAAWLSASVPNVTADADVARFLVEQETGSFLISFADSPGDPLPLSRQAGKPRFVAEGASEWDASLPIWITPGEDGQPGWATWDDNQNGAVDEPAELGAAWSDDYCVVQLPDASESAKQELTAGRILDRGAYRPASDTDLSPRTRYVFETLPAETN</sequence>
<reference evidence="1 2" key="1">
    <citation type="submission" date="2017-05" db="EMBL/GenBank/DDBJ databases">
        <authorList>
            <person name="Varghese N."/>
            <person name="Submissions S."/>
        </authorList>
    </citation>
    <scope>NUCLEOTIDE SEQUENCE [LARGE SCALE GENOMIC DNA]</scope>
    <source>
        <strain evidence="1 2">DSM 25457</strain>
    </source>
</reference>
<accession>A0ABY1QSV3</accession>
<evidence type="ECO:0000313" key="1">
    <source>
        <dbReference type="EMBL" id="SMP78037.1"/>
    </source>
</evidence>
<evidence type="ECO:0000313" key="2">
    <source>
        <dbReference type="Proteomes" id="UP001158067"/>
    </source>
</evidence>
<name>A0ABY1QSV3_9BACT</name>